<organism evidence="3">
    <name type="scientific">hydrothermal vent metagenome</name>
    <dbReference type="NCBI Taxonomy" id="652676"/>
    <lineage>
        <taxon>unclassified sequences</taxon>
        <taxon>metagenomes</taxon>
        <taxon>ecological metagenomes</taxon>
    </lineage>
</organism>
<dbReference type="SFLD" id="SFLDF00562">
    <property type="entry name" value="HemN-like__clustered_with_heat"/>
    <property type="match status" value="1"/>
</dbReference>
<dbReference type="InterPro" id="IPR004559">
    <property type="entry name" value="HemW-like"/>
</dbReference>
<evidence type="ECO:0000259" key="2">
    <source>
        <dbReference type="PROSITE" id="PS51918"/>
    </source>
</evidence>
<dbReference type="SFLD" id="SFLDG01065">
    <property type="entry name" value="anaerobic_coproporphyrinogen-I"/>
    <property type="match status" value="1"/>
</dbReference>
<reference evidence="3" key="1">
    <citation type="submission" date="2016-10" db="EMBL/GenBank/DDBJ databases">
        <authorList>
            <person name="de Groot N.N."/>
        </authorList>
    </citation>
    <scope>NUCLEOTIDE SEQUENCE</scope>
</reference>
<dbReference type="InterPro" id="IPR058240">
    <property type="entry name" value="rSAM_sf"/>
</dbReference>
<gene>
    <name evidence="3" type="ORF">MNB_SV-10-545</name>
</gene>
<dbReference type="InterPro" id="IPR023404">
    <property type="entry name" value="rSAM_horseshoe"/>
</dbReference>
<dbReference type="InterPro" id="IPR006638">
    <property type="entry name" value="Elp3/MiaA/NifB-like_rSAM"/>
</dbReference>
<sequence>MLAYIHIPYCDSKCHYCSFNSYVDKFDTRNGYMQALYRQLVFELQRFSVQHGQIETLFIGGGTPSTVAPELYMPVFDLLRPYLRKDAEITTEANPNSATETWLKGMKKLGVNRVSFGVQSFNSGKLKALNRAHSPKQAETAVLTAKSLGFEHLSLDLIYNYRGDTKTLLESDIEQAFSLPIDHISAYELTIEDGTRFSTIPEVRQENDDLAFFVAEEIVKRGFTHYEISNFGQYQSRHNKGYWELDDYIGAGAGAVGFLKNIRYYPQTDIERYIADPLSINEEFLSAENLLTEKIFLGLRSTIGIEKSLLNTTMRTRAELLAKEGKLIQNSTHFYNENFFIADALALYILE</sequence>
<dbReference type="PANTHER" id="PTHR13932:SF5">
    <property type="entry name" value="RADICAL S-ADENOSYL METHIONINE DOMAIN-CONTAINING PROTEIN 1, MITOCHONDRIAL"/>
    <property type="match status" value="1"/>
</dbReference>
<name>A0A1W1BZT6_9ZZZZ</name>
<dbReference type="GO" id="GO:0006779">
    <property type="term" value="P:porphyrin-containing compound biosynthetic process"/>
    <property type="evidence" value="ECO:0007669"/>
    <property type="project" value="InterPro"/>
</dbReference>
<feature type="domain" description="Radical SAM core" evidence="2">
    <location>
        <begin position="1"/>
        <end position="227"/>
    </location>
</feature>
<dbReference type="SUPFAM" id="SSF102114">
    <property type="entry name" value="Radical SAM enzymes"/>
    <property type="match status" value="1"/>
</dbReference>
<dbReference type="InterPro" id="IPR007197">
    <property type="entry name" value="rSAM"/>
</dbReference>
<dbReference type="SMART" id="SM00729">
    <property type="entry name" value="Elp3"/>
    <property type="match status" value="1"/>
</dbReference>
<dbReference type="CDD" id="cd01335">
    <property type="entry name" value="Radical_SAM"/>
    <property type="match status" value="1"/>
</dbReference>
<dbReference type="PANTHER" id="PTHR13932">
    <property type="entry name" value="COPROPORPHYRINIGEN III OXIDASE"/>
    <property type="match status" value="1"/>
</dbReference>
<comment type="similarity">
    <text evidence="1">Belongs to the anaerobic coproporphyrinogen-III oxidase family. HemW subfamily.</text>
</comment>
<dbReference type="EMBL" id="FPHL01000018">
    <property type="protein sequence ID" value="SFV59049.1"/>
    <property type="molecule type" value="Genomic_DNA"/>
</dbReference>
<evidence type="ECO:0000256" key="1">
    <source>
        <dbReference type="ARBA" id="ARBA00006100"/>
    </source>
</evidence>
<evidence type="ECO:0000313" key="3">
    <source>
        <dbReference type="EMBL" id="SFV59049.1"/>
    </source>
</evidence>
<dbReference type="AlphaFoldDB" id="A0A1W1BZT6"/>
<keyword evidence="3" id="KW-0346">Stress response</keyword>
<dbReference type="PROSITE" id="PS51918">
    <property type="entry name" value="RADICAL_SAM"/>
    <property type="match status" value="1"/>
</dbReference>
<protein>
    <submittedName>
        <fullName evidence="3">Hypothetical radical SAM family enzyme in heat shock gene cluster, similarity with CPO of BS HemN-type</fullName>
    </submittedName>
</protein>
<accession>A0A1W1BZT6</accession>
<dbReference type="GO" id="GO:0051539">
    <property type="term" value="F:4 iron, 4 sulfur cluster binding"/>
    <property type="evidence" value="ECO:0007669"/>
    <property type="project" value="InterPro"/>
</dbReference>
<dbReference type="GO" id="GO:0004109">
    <property type="term" value="F:coproporphyrinogen oxidase activity"/>
    <property type="evidence" value="ECO:0007669"/>
    <property type="project" value="InterPro"/>
</dbReference>
<dbReference type="InterPro" id="IPR034505">
    <property type="entry name" value="Coproporphyrinogen-III_oxidase"/>
</dbReference>
<dbReference type="SFLD" id="SFLDS00029">
    <property type="entry name" value="Radical_SAM"/>
    <property type="match status" value="1"/>
</dbReference>
<dbReference type="Gene3D" id="3.80.30.20">
    <property type="entry name" value="tm_1862 like domain"/>
    <property type="match status" value="1"/>
</dbReference>
<dbReference type="Pfam" id="PF04055">
    <property type="entry name" value="Radical_SAM"/>
    <property type="match status" value="1"/>
</dbReference>
<dbReference type="GO" id="GO:0005737">
    <property type="term" value="C:cytoplasm"/>
    <property type="evidence" value="ECO:0007669"/>
    <property type="project" value="InterPro"/>
</dbReference>
<dbReference type="NCBIfam" id="TIGR00539">
    <property type="entry name" value="hemN_rel"/>
    <property type="match status" value="1"/>
</dbReference>
<proteinExistence type="inferred from homology"/>